<evidence type="ECO:0000256" key="2">
    <source>
        <dbReference type="ARBA" id="ARBA00022801"/>
    </source>
</evidence>
<proteinExistence type="inferred from homology"/>
<dbReference type="Gene3D" id="2.60.40.10">
    <property type="entry name" value="Immunoglobulins"/>
    <property type="match status" value="1"/>
</dbReference>
<dbReference type="EMBL" id="CP060712">
    <property type="protein sequence ID" value="QNN50994.1"/>
    <property type="molecule type" value="Genomic_DNA"/>
</dbReference>
<evidence type="ECO:0000313" key="7">
    <source>
        <dbReference type="Proteomes" id="UP000515976"/>
    </source>
</evidence>
<sequence>MLSGPAAGVRARLTTLPDVPPSPLASGRAPRDLPPPPGVTLVPGGAEVSVYAGHADAVEVCLFDADDATGESERRVVLEERAHGWWFGVVPGMGAGTRYGLRAHGPWDPDRGLLYNPAKLLLDPYAGALEGEVSWGPEVYGHPVGEAWRGDLEHPSPVDSRGHVPRGVVVDQAFDWGEDRPPGHARSESVIYEAHVRNQTMRLPEVPEHLRGTYAGLAHPASLEHLLTLGVTAVELLPVHAFTHEPHLVRRGLRNHWGYNTMGFFAPHAPYAAARDPQGAVDEVKGMVKLLHAAGVEVLLDVVFNHTAEQERTGATLSWRGLDQQAYYRLDERGRDIDVTGCGNTLDLRHPVVCRMVLDSLRHWVEHYHVDGFRFDLAVALGRDRGDAFDPDHPFLVALRTDPVLSRVTLVAEPWDIGPHGWRTGQFPPPFLEWNDRFRDAARRFWVSDVHAAHDGRPAHDARDLATRLTGSRDLFGDHDRGPTASVNFVTAHDGFTLADLVSYDHKHNEANGEANGDGSNGNGSWNHGVEGPTEAPEVLASRTRTLRALLATLLLSQGVPMLTAGDEIGRSQGGNNNAYCQDTETTWLDWSLRPWQEDLLATTRHLLALRRSLPALRQRTWLTGRTVDADGTADVAWYGADGYPMDGRWHESARVLQMTLAAPPGGGAAVLVVVNGGVDPVAVTLPATTSTARRLVWDSAWPRPAAAASEPVGEESTLEALSVRLYVAE</sequence>
<dbReference type="GO" id="GO:0005980">
    <property type="term" value="P:glycogen catabolic process"/>
    <property type="evidence" value="ECO:0007669"/>
    <property type="project" value="InterPro"/>
</dbReference>
<dbReference type="InterPro" id="IPR014756">
    <property type="entry name" value="Ig_E-set"/>
</dbReference>
<dbReference type="SMART" id="SM00642">
    <property type="entry name" value="Aamy"/>
    <property type="match status" value="1"/>
</dbReference>
<dbReference type="InterPro" id="IPR004193">
    <property type="entry name" value="Glyco_hydro_13_N"/>
</dbReference>
<dbReference type="SUPFAM" id="SSF51445">
    <property type="entry name" value="(Trans)glycosidases"/>
    <property type="match status" value="1"/>
</dbReference>
<dbReference type="InterPro" id="IPR017853">
    <property type="entry name" value="GH"/>
</dbReference>
<dbReference type="InterPro" id="IPR006047">
    <property type="entry name" value="GH13_cat_dom"/>
</dbReference>
<dbReference type="PANTHER" id="PTHR43002">
    <property type="entry name" value="GLYCOGEN DEBRANCHING ENZYME"/>
    <property type="match status" value="1"/>
</dbReference>
<feature type="domain" description="Glycosyl hydrolase family 13 catalytic" evidence="5">
    <location>
        <begin position="189"/>
        <end position="611"/>
    </location>
</feature>
<dbReference type="SUPFAM" id="SSF81296">
    <property type="entry name" value="E set domains"/>
    <property type="match status" value="1"/>
</dbReference>
<dbReference type="CDD" id="cd11326">
    <property type="entry name" value="AmyAc_Glg_debranch"/>
    <property type="match status" value="1"/>
</dbReference>
<dbReference type="InterPro" id="IPR011837">
    <property type="entry name" value="Glycogen_debranch_GlgX"/>
</dbReference>
<reference evidence="6 7" key="1">
    <citation type="submission" date="2020-08" db="EMBL/GenBank/DDBJ databases">
        <title>Genome sequence of Phycicoccus endophyticus JCM 31784T.</title>
        <authorList>
            <person name="Hyun D.-W."/>
            <person name="Bae J.-W."/>
        </authorList>
    </citation>
    <scope>NUCLEOTIDE SEQUENCE [LARGE SCALE GENOMIC DNA]</scope>
    <source>
        <strain evidence="6 7">JCM 31784</strain>
    </source>
</reference>
<dbReference type="Pfam" id="PF02922">
    <property type="entry name" value="CBM_48"/>
    <property type="match status" value="1"/>
</dbReference>
<organism evidence="6 7">
    <name type="scientific">Phycicoccus endophyticus</name>
    <dbReference type="NCBI Taxonomy" id="1690220"/>
    <lineage>
        <taxon>Bacteria</taxon>
        <taxon>Bacillati</taxon>
        <taxon>Actinomycetota</taxon>
        <taxon>Actinomycetes</taxon>
        <taxon>Micrococcales</taxon>
        <taxon>Intrasporangiaceae</taxon>
        <taxon>Phycicoccus</taxon>
    </lineage>
</organism>
<dbReference type="SUPFAM" id="SSF51011">
    <property type="entry name" value="Glycosyl hydrolase domain"/>
    <property type="match status" value="1"/>
</dbReference>
<dbReference type="InterPro" id="IPR013780">
    <property type="entry name" value="Glyco_hydro_b"/>
</dbReference>
<feature type="region of interest" description="Disordered" evidence="4">
    <location>
        <begin position="509"/>
        <end position="534"/>
    </location>
</feature>
<keyword evidence="7" id="KW-1185">Reference proteome</keyword>
<dbReference type="InterPro" id="IPR013783">
    <property type="entry name" value="Ig-like_fold"/>
</dbReference>
<dbReference type="CDD" id="cd02856">
    <property type="entry name" value="E_set_GDE_Isoamylase_N"/>
    <property type="match status" value="1"/>
</dbReference>
<dbReference type="GO" id="GO:0004135">
    <property type="term" value="F:amylo-alpha-1,6-glucosidase activity"/>
    <property type="evidence" value="ECO:0007669"/>
    <property type="project" value="InterPro"/>
</dbReference>
<dbReference type="NCBIfam" id="TIGR02100">
    <property type="entry name" value="glgX_debranch"/>
    <property type="match status" value="1"/>
</dbReference>
<name>A0A7G9R5W9_9MICO</name>
<dbReference type="InterPro" id="IPR044505">
    <property type="entry name" value="GlgX_Isoamylase_N_E_set"/>
</dbReference>
<gene>
    <name evidence="6" type="primary">glgX</name>
    <name evidence="6" type="ORF">H9L10_08515</name>
</gene>
<keyword evidence="3" id="KW-0326">Glycosidase</keyword>
<evidence type="ECO:0000259" key="5">
    <source>
        <dbReference type="SMART" id="SM00642"/>
    </source>
</evidence>
<evidence type="ECO:0000256" key="3">
    <source>
        <dbReference type="ARBA" id="ARBA00023295"/>
    </source>
</evidence>
<evidence type="ECO:0000256" key="4">
    <source>
        <dbReference type="SAM" id="MobiDB-lite"/>
    </source>
</evidence>
<dbReference type="Proteomes" id="UP000515976">
    <property type="component" value="Chromosome"/>
</dbReference>
<accession>A0A7G9R5W9</accession>
<evidence type="ECO:0000313" key="6">
    <source>
        <dbReference type="EMBL" id="QNN50994.1"/>
    </source>
</evidence>
<comment type="similarity">
    <text evidence="1">Belongs to the glycosyl hydrolase 13 family.</text>
</comment>
<dbReference type="Gene3D" id="3.20.20.80">
    <property type="entry name" value="Glycosidases"/>
    <property type="match status" value="1"/>
</dbReference>
<protein>
    <submittedName>
        <fullName evidence="6">Glycogen debranching protein GlgX</fullName>
    </submittedName>
</protein>
<feature type="region of interest" description="Disordered" evidence="4">
    <location>
        <begin position="1"/>
        <end position="36"/>
    </location>
</feature>
<keyword evidence="2" id="KW-0378">Hydrolase</keyword>
<feature type="compositionally biased region" description="Low complexity" evidence="4">
    <location>
        <begin position="512"/>
        <end position="529"/>
    </location>
</feature>
<dbReference type="KEGG" id="pei:H9L10_08515"/>
<dbReference type="Gene3D" id="2.60.40.1180">
    <property type="entry name" value="Golgi alpha-mannosidase II"/>
    <property type="match status" value="1"/>
</dbReference>
<evidence type="ECO:0000256" key="1">
    <source>
        <dbReference type="ARBA" id="ARBA00008061"/>
    </source>
</evidence>
<dbReference type="AlphaFoldDB" id="A0A7G9R5W9"/>